<dbReference type="PANTHER" id="PTHR10519">
    <property type="entry name" value="GABA-B RECEPTOR"/>
    <property type="match status" value="1"/>
</dbReference>
<protein>
    <recommendedName>
        <fullName evidence="11">G-protein coupled receptors family 3 profile domain-containing protein</fullName>
    </recommendedName>
</protein>
<feature type="compositionally biased region" description="Polar residues" evidence="9">
    <location>
        <begin position="429"/>
        <end position="443"/>
    </location>
</feature>
<feature type="compositionally biased region" description="Basic and acidic residues" evidence="9">
    <location>
        <begin position="307"/>
        <end position="317"/>
    </location>
</feature>
<keyword evidence="4" id="KW-0297">G-protein coupled receptor</keyword>
<sequence length="449" mass="50781">MFATFLAFKTRSVGRNYSKYSEYKQIGLSVYNIFFSVLIGFIIFFVPTTDYYTRHYLTATMIVWATTFSLLTLFVPKLHAFFFPDKDDSSSHIGKASDLSGRQRNRNNNAIGMADDKSASSDAAPSTRFEFDTHQDADLMSLNYMVNNSLHPLNDSKVKLNNISRKGRMHGIMMEVHEAEVPVQQVFKYFPYLAAWEMMSIVLMPGISYFSFFSEKSSKGKVFAYSGSSIERSRPNEYILKIHGIGMSNVLMQVESEKDLIKWNDWFNTRVQSSPAPATTNSSLSTASSRHEDGSYSDASLPSTTFERLKDKEDTTKKSAKRLTRQSRLDSGITTHHLLAGEEDDHDEYSEEDEDVDRRGSEMTDETLDSCYFQPVLSNAEYGISQIIAAREAQAHQQQAMSNADQEQRAPERSSFYSSFADYFPRPTVANTDSETTVVASENATEEDA</sequence>
<evidence type="ECO:0000256" key="3">
    <source>
        <dbReference type="ARBA" id="ARBA00022989"/>
    </source>
</evidence>
<feature type="compositionally biased region" description="Acidic residues" evidence="9">
    <location>
        <begin position="341"/>
        <end position="355"/>
    </location>
</feature>
<feature type="compositionally biased region" description="Polar residues" evidence="9">
    <location>
        <begin position="297"/>
        <end position="306"/>
    </location>
</feature>
<dbReference type="Pfam" id="PF00003">
    <property type="entry name" value="7tm_3"/>
    <property type="match status" value="1"/>
</dbReference>
<dbReference type="InterPro" id="IPR002455">
    <property type="entry name" value="GPCR3_GABA-B"/>
</dbReference>
<evidence type="ECO:0000256" key="7">
    <source>
        <dbReference type="ARBA" id="ARBA00023180"/>
    </source>
</evidence>
<keyword evidence="7" id="KW-0325">Glycoprotein</keyword>
<dbReference type="GO" id="GO:0007214">
    <property type="term" value="P:gamma-aminobutyric acid signaling pathway"/>
    <property type="evidence" value="ECO:0007669"/>
    <property type="project" value="TreeGrafter"/>
</dbReference>
<feature type="domain" description="G-protein coupled receptors family 3 profile" evidence="11">
    <location>
        <begin position="1"/>
        <end position="97"/>
    </location>
</feature>
<feature type="compositionally biased region" description="Low complexity" evidence="9">
    <location>
        <begin position="273"/>
        <end position="288"/>
    </location>
</feature>
<evidence type="ECO:0000313" key="12">
    <source>
        <dbReference type="EMBL" id="KAF1803287.1"/>
    </source>
</evidence>
<keyword evidence="3 10" id="KW-1133">Transmembrane helix</keyword>
<dbReference type="GO" id="GO:0004965">
    <property type="term" value="F:G protein-coupled GABA receptor activity"/>
    <property type="evidence" value="ECO:0007669"/>
    <property type="project" value="InterPro"/>
</dbReference>
<feature type="region of interest" description="Disordered" evidence="9">
    <location>
        <begin position="87"/>
        <end position="124"/>
    </location>
</feature>
<evidence type="ECO:0000256" key="6">
    <source>
        <dbReference type="ARBA" id="ARBA00023170"/>
    </source>
</evidence>
<reference evidence="12 13" key="1">
    <citation type="submission" date="2019-09" db="EMBL/GenBank/DDBJ databases">
        <authorList>
            <consortium name="DOE Joint Genome Institute"/>
            <person name="Mondo S.J."/>
            <person name="Navarro-Mendoza M.I."/>
            <person name="Perez-Arques C."/>
            <person name="Panchal S."/>
            <person name="Nicolas F.E."/>
            <person name="Ganguly P."/>
            <person name="Pangilinan J."/>
            <person name="Grigoriev I."/>
            <person name="Heitman J."/>
            <person name="Sanya K."/>
            <person name="Garre V."/>
        </authorList>
    </citation>
    <scope>NUCLEOTIDE SEQUENCE [LARGE SCALE GENOMIC DNA]</scope>
    <source>
        <strain evidence="12 13">MU402</strain>
    </source>
</reference>
<comment type="subcellular location">
    <subcellularLocation>
        <location evidence="1">Membrane</location>
        <topology evidence="1">Multi-pass membrane protein</topology>
    </subcellularLocation>
</comment>
<feature type="transmembrane region" description="Helical" evidence="10">
    <location>
        <begin position="189"/>
        <end position="212"/>
    </location>
</feature>
<dbReference type="PANTHER" id="PTHR10519:SF74">
    <property type="entry name" value="GAMMA-AMINOBUTYRIC ACID TYPE B RECEPTOR SUBUNIT 2"/>
    <property type="match status" value="1"/>
</dbReference>
<gene>
    <name evidence="12" type="ORF">FB192DRAFT_1076137</name>
</gene>
<evidence type="ECO:0000313" key="13">
    <source>
        <dbReference type="Proteomes" id="UP000469890"/>
    </source>
</evidence>
<proteinExistence type="predicted"/>
<dbReference type="GO" id="GO:0038039">
    <property type="term" value="C:G protein-coupled receptor heterodimeric complex"/>
    <property type="evidence" value="ECO:0007669"/>
    <property type="project" value="TreeGrafter"/>
</dbReference>
<organism evidence="12 13">
    <name type="scientific">Mucor circinelloides f. lusitanicus</name>
    <name type="common">Mucor racemosus var. lusitanicus</name>
    <dbReference type="NCBI Taxonomy" id="29924"/>
    <lineage>
        <taxon>Eukaryota</taxon>
        <taxon>Fungi</taxon>
        <taxon>Fungi incertae sedis</taxon>
        <taxon>Mucoromycota</taxon>
        <taxon>Mucoromycotina</taxon>
        <taxon>Mucoromycetes</taxon>
        <taxon>Mucorales</taxon>
        <taxon>Mucorineae</taxon>
        <taxon>Mucoraceae</taxon>
        <taxon>Mucor</taxon>
    </lineage>
</organism>
<dbReference type="AlphaFoldDB" id="A0A8H4BL28"/>
<dbReference type="Proteomes" id="UP000469890">
    <property type="component" value="Unassembled WGS sequence"/>
</dbReference>
<keyword evidence="2 10" id="KW-0812">Transmembrane</keyword>
<evidence type="ECO:0000256" key="1">
    <source>
        <dbReference type="ARBA" id="ARBA00004141"/>
    </source>
</evidence>
<evidence type="ECO:0000256" key="4">
    <source>
        <dbReference type="ARBA" id="ARBA00023040"/>
    </source>
</evidence>
<evidence type="ECO:0000256" key="9">
    <source>
        <dbReference type="SAM" id="MobiDB-lite"/>
    </source>
</evidence>
<dbReference type="EMBL" id="JAAECE010000003">
    <property type="protein sequence ID" value="KAF1803287.1"/>
    <property type="molecule type" value="Genomic_DNA"/>
</dbReference>
<dbReference type="PROSITE" id="PS50259">
    <property type="entry name" value="G_PROTEIN_RECEP_F3_4"/>
    <property type="match status" value="1"/>
</dbReference>
<feature type="transmembrane region" description="Helical" evidence="10">
    <location>
        <begin position="56"/>
        <end position="75"/>
    </location>
</feature>
<accession>A0A8H4BL28</accession>
<keyword evidence="8" id="KW-0807">Transducer</keyword>
<evidence type="ECO:0000259" key="11">
    <source>
        <dbReference type="PROSITE" id="PS50259"/>
    </source>
</evidence>
<evidence type="ECO:0000256" key="5">
    <source>
        <dbReference type="ARBA" id="ARBA00023136"/>
    </source>
</evidence>
<comment type="caution">
    <text evidence="12">The sequence shown here is derived from an EMBL/GenBank/DDBJ whole genome shotgun (WGS) entry which is preliminary data.</text>
</comment>
<feature type="compositionally biased region" description="Polar residues" evidence="9">
    <location>
        <begin position="100"/>
        <end position="110"/>
    </location>
</feature>
<evidence type="ECO:0000256" key="8">
    <source>
        <dbReference type="ARBA" id="ARBA00023224"/>
    </source>
</evidence>
<name>A0A8H4BL28_MUCCL</name>
<feature type="region of interest" description="Disordered" evidence="9">
    <location>
        <begin position="272"/>
        <end position="364"/>
    </location>
</feature>
<evidence type="ECO:0000256" key="10">
    <source>
        <dbReference type="SAM" id="Phobius"/>
    </source>
</evidence>
<keyword evidence="6" id="KW-0675">Receptor</keyword>
<feature type="transmembrane region" description="Helical" evidence="10">
    <location>
        <begin position="26"/>
        <end position="44"/>
    </location>
</feature>
<evidence type="ECO:0000256" key="2">
    <source>
        <dbReference type="ARBA" id="ARBA00022692"/>
    </source>
</evidence>
<keyword evidence="5 10" id="KW-0472">Membrane</keyword>
<feature type="region of interest" description="Disordered" evidence="9">
    <location>
        <begin position="427"/>
        <end position="449"/>
    </location>
</feature>
<dbReference type="InterPro" id="IPR017978">
    <property type="entry name" value="GPCR_3_C"/>
</dbReference>